<evidence type="ECO:0000313" key="2">
    <source>
        <dbReference type="EMBL" id="TCD65992.1"/>
    </source>
</evidence>
<feature type="region of interest" description="Disordered" evidence="1">
    <location>
        <begin position="1"/>
        <end position="100"/>
    </location>
</feature>
<organism evidence="2 3">
    <name type="scientific">Steccherinum ochraceum</name>
    <dbReference type="NCBI Taxonomy" id="92696"/>
    <lineage>
        <taxon>Eukaryota</taxon>
        <taxon>Fungi</taxon>
        <taxon>Dikarya</taxon>
        <taxon>Basidiomycota</taxon>
        <taxon>Agaricomycotina</taxon>
        <taxon>Agaricomycetes</taxon>
        <taxon>Polyporales</taxon>
        <taxon>Steccherinaceae</taxon>
        <taxon>Steccherinum</taxon>
    </lineage>
</organism>
<feature type="region of interest" description="Disordered" evidence="1">
    <location>
        <begin position="263"/>
        <end position="320"/>
    </location>
</feature>
<evidence type="ECO:0000256" key="1">
    <source>
        <dbReference type="SAM" id="MobiDB-lite"/>
    </source>
</evidence>
<dbReference type="Proteomes" id="UP000292702">
    <property type="component" value="Unassembled WGS sequence"/>
</dbReference>
<dbReference type="EMBL" id="RWJN01000154">
    <property type="protein sequence ID" value="TCD65992.1"/>
    <property type="molecule type" value="Genomic_DNA"/>
</dbReference>
<feature type="compositionally biased region" description="Acidic residues" evidence="1">
    <location>
        <begin position="20"/>
        <end position="34"/>
    </location>
</feature>
<name>A0A4R0RFC6_9APHY</name>
<gene>
    <name evidence="2" type="ORF">EIP91_001939</name>
</gene>
<reference evidence="2 3" key="1">
    <citation type="submission" date="2018-11" db="EMBL/GenBank/DDBJ databases">
        <title>Genome assembly of Steccherinum ochraceum LE-BIN_3174, the white-rot fungus of the Steccherinaceae family (The Residual Polyporoid clade, Polyporales, Basidiomycota).</title>
        <authorList>
            <person name="Fedorova T.V."/>
            <person name="Glazunova O.A."/>
            <person name="Landesman E.O."/>
            <person name="Moiseenko K.V."/>
            <person name="Psurtseva N.V."/>
            <person name="Savinova O.S."/>
            <person name="Shakhova N.V."/>
            <person name="Tyazhelova T.V."/>
            <person name="Vasina D.V."/>
        </authorList>
    </citation>
    <scope>NUCLEOTIDE SEQUENCE [LARGE SCALE GENOMIC DNA]</scope>
    <source>
        <strain evidence="2 3">LE-BIN_3174</strain>
    </source>
</reference>
<proteinExistence type="predicted"/>
<feature type="compositionally biased region" description="Low complexity" evidence="1">
    <location>
        <begin position="277"/>
        <end position="299"/>
    </location>
</feature>
<protein>
    <submittedName>
        <fullName evidence="2">Uncharacterized protein</fullName>
    </submittedName>
</protein>
<evidence type="ECO:0000313" key="3">
    <source>
        <dbReference type="Proteomes" id="UP000292702"/>
    </source>
</evidence>
<feature type="region of interest" description="Disordered" evidence="1">
    <location>
        <begin position="355"/>
        <end position="376"/>
    </location>
</feature>
<feature type="region of interest" description="Disordered" evidence="1">
    <location>
        <begin position="425"/>
        <end position="503"/>
    </location>
</feature>
<comment type="caution">
    <text evidence="2">The sequence shown here is derived from an EMBL/GenBank/DDBJ whole genome shotgun (WGS) entry which is preliminary data.</text>
</comment>
<dbReference type="AlphaFoldDB" id="A0A4R0RFC6"/>
<feature type="compositionally biased region" description="Polar residues" evidence="1">
    <location>
        <begin position="51"/>
        <end position="60"/>
    </location>
</feature>
<sequence>MIGTRRRTRARESSHPAADADNEDSLPSEAEDDDQPQKKRRRVSFEETTRHTAASQQATSTRRKGKAPATKSQRPPKKPPGNQRARGNNLNADPAQVDPNSQTYECADGFAFYSTKICHQLPATARLYDPKIIRALQKDGSMKPFGRSSALARRIPDLTFVLFLCKVRKVLGRALTSVERSRRILIMEIKPLRAGKADRWTRCDHALVAARAQAKEQAQYVFHEHPDMQYLGVVVGCDSLWMFFEYKRRDLCAIGWTDPTQPIQVSRGDRFEPSDNSSVMIPSSSQSQAQPSSPPQLGASPPPSQPDMQPRLAPRAPAGSTTALNFDDLLLLDQPNAHDSSPQRDLEPRILTRAQVKLQPGTPPSPIALGKNSMKPPRFLRDIAPVPTDGSDYAYFDLHDPAGHSKQAMERIRERLKKKNADICDLAGSPNQRRARGLPLLPQTPSTRRNAAQRPPTTRERFDVTENPLLTPKTRNEAAANLVGEGPAPEAPQFVQGSSRRPL</sequence>
<keyword evidence="3" id="KW-1185">Reference proteome</keyword>
<accession>A0A4R0RFC6</accession>